<dbReference type="PANTHER" id="PTHR31385">
    <property type="entry name" value="PUTATIVE (DUF220)-RELATED"/>
    <property type="match status" value="1"/>
</dbReference>
<keyword evidence="3" id="KW-1185">Reference proteome</keyword>
<feature type="compositionally biased region" description="Acidic residues" evidence="1">
    <location>
        <begin position="246"/>
        <end position="262"/>
    </location>
</feature>
<comment type="caution">
    <text evidence="2">The sequence shown here is derived from an EMBL/GenBank/DDBJ whole genome shotgun (WGS) entry which is preliminary data.</text>
</comment>
<evidence type="ECO:0000256" key="1">
    <source>
        <dbReference type="SAM" id="MobiDB-lite"/>
    </source>
</evidence>
<proteinExistence type="predicted"/>
<sequence>MTKQQDEVRFDSDAKALQKLKDGSEELGAKWGSVKVSNVGIKTCIQLQALWDVPPEYIYAIFTHPDNSSLFRDVKCVGSRNVTKAEPNFKEVEVEQRGELRVLWICREYSTWLKVTEDARDSNCLRANFDLMRSDVLQQFSGKWELRPVVEGDTGKVVGAQGLLSQEIQPKGIPSFLRHIPLMDGLLRGVTMRVIKRLMEDIDGVVNQVKEGKAKGQSLEEVLRRLCGRCNEAGHANGAVSSFAVDDGDSQVDDEEDEEENDAQARKITAAFEHLHLAEDKIQANGDSRQQQEKKGQGDEEGGGNVGTTAQQDLC</sequence>
<dbReference type="PANTHER" id="PTHR31385:SF1">
    <property type="entry name" value="PUTATIVE (DUF220)-RELATED"/>
    <property type="match status" value="1"/>
</dbReference>
<reference evidence="2" key="1">
    <citation type="submission" date="2017-08" db="EMBL/GenBank/DDBJ databases">
        <authorList>
            <person name="Polle J.E."/>
            <person name="Barry K."/>
            <person name="Cushman J."/>
            <person name="Schmutz J."/>
            <person name="Tran D."/>
            <person name="Hathwaick L.T."/>
            <person name="Yim W.C."/>
            <person name="Jenkins J."/>
            <person name="Mckie-Krisberg Z.M."/>
            <person name="Prochnik S."/>
            <person name="Lindquist E."/>
            <person name="Dockter R.B."/>
            <person name="Adam C."/>
            <person name="Molina H."/>
            <person name="Bunkerborg J."/>
            <person name="Jin E."/>
            <person name="Buchheim M."/>
            <person name="Magnuson J."/>
        </authorList>
    </citation>
    <scope>NUCLEOTIDE SEQUENCE</scope>
    <source>
        <strain evidence="2">CCAP 19/18</strain>
    </source>
</reference>
<dbReference type="EMBL" id="MU069912">
    <property type="protein sequence ID" value="KAF5831903.1"/>
    <property type="molecule type" value="Genomic_DNA"/>
</dbReference>
<name>A0ABQ7GBB2_DUNSA</name>
<protein>
    <submittedName>
        <fullName evidence="2">Uncharacterized protein</fullName>
    </submittedName>
</protein>
<dbReference type="Proteomes" id="UP000815325">
    <property type="component" value="Unassembled WGS sequence"/>
</dbReference>
<organism evidence="2 3">
    <name type="scientific">Dunaliella salina</name>
    <name type="common">Green alga</name>
    <name type="synonym">Protococcus salinus</name>
    <dbReference type="NCBI Taxonomy" id="3046"/>
    <lineage>
        <taxon>Eukaryota</taxon>
        <taxon>Viridiplantae</taxon>
        <taxon>Chlorophyta</taxon>
        <taxon>core chlorophytes</taxon>
        <taxon>Chlorophyceae</taxon>
        <taxon>CS clade</taxon>
        <taxon>Chlamydomonadales</taxon>
        <taxon>Dunaliellaceae</taxon>
        <taxon>Dunaliella</taxon>
    </lineage>
</organism>
<evidence type="ECO:0000313" key="3">
    <source>
        <dbReference type="Proteomes" id="UP000815325"/>
    </source>
</evidence>
<evidence type="ECO:0000313" key="2">
    <source>
        <dbReference type="EMBL" id="KAF5831903.1"/>
    </source>
</evidence>
<feature type="region of interest" description="Disordered" evidence="1">
    <location>
        <begin position="240"/>
        <end position="263"/>
    </location>
</feature>
<accession>A0ABQ7GBB2</accession>
<gene>
    <name evidence="2" type="ORF">DUNSADRAFT_12390</name>
</gene>
<feature type="region of interest" description="Disordered" evidence="1">
    <location>
        <begin position="277"/>
        <end position="315"/>
    </location>
</feature>